<organism evidence="1 2">
    <name type="scientific">Enterococcus italicus (strain DSM 15952 / CCUG 50447 / LMG 22039 / TP 1.5)</name>
    <dbReference type="NCBI Taxonomy" id="888064"/>
    <lineage>
        <taxon>Bacteria</taxon>
        <taxon>Bacillati</taxon>
        <taxon>Bacillota</taxon>
        <taxon>Bacilli</taxon>
        <taxon>Lactobacillales</taxon>
        <taxon>Enterococcaceae</taxon>
        <taxon>Enterococcus</taxon>
    </lineage>
</organism>
<dbReference type="EMBL" id="AEPV01000015">
    <property type="protein sequence ID" value="EFU74736.1"/>
    <property type="molecule type" value="Genomic_DNA"/>
</dbReference>
<proteinExistence type="predicted"/>
<dbReference type="Proteomes" id="UP000010296">
    <property type="component" value="Unassembled WGS sequence"/>
</dbReference>
<reference evidence="1 2" key="1">
    <citation type="submission" date="2010-12" db="EMBL/GenBank/DDBJ databases">
        <authorList>
            <person name="Muzny D."/>
            <person name="Qin X."/>
            <person name="Deng J."/>
            <person name="Jiang H."/>
            <person name="Liu Y."/>
            <person name="Qu J."/>
            <person name="Song X.-Z."/>
            <person name="Zhang L."/>
            <person name="Thornton R."/>
            <person name="Coyle M."/>
            <person name="Francisco L."/>
            <person name="Jackson L."/>
            <person name="Javaid M."/>
            <person name="Korchina V."/>
            <person name="Kovar C."/>
            <person name="Mata R."/>
            <person name="Mathew T."/>
            <person name="Ngo R."/>
            <person name="Nguyen L."/>
            <person name="Nguyen N."/>
            <person name="Okwuonu G."/>
            <person name="Ongeri F."/>
            <person name="Pham C."/>
            <person name="Simmons D."/>
            <person name="Wilczek-Boney K."/>
            <person name="Hale W."/>
            <person name="Jakkamsetti A."/>
            <person name="Pham P."/>
            <person name="Ruth R."/>
            <person name="San Lucas F."/>
            <person name="Warren J."/>
            <person name="Zhang J."/>
            <person name="Zhao Z."/>
            <person name="Zhou C."/>
            <person name="Zhu D."/>
            <person name="Lee S."/>
            <person name="Bess C."/>
            <person name="Blankenburg K."/>
            <person name="Forbes L."/>
            <person name="Fu Q."/>
            <person name="Gubbala S."/>
            <person name="Hirani K."/>
            <person name="Jayaseelan J.C."/>
            <person name="Lara F."/>
            <person name="Munidasa M."/>
            <person name="Palculict T."/>
            <person name="Patil S."/>
            <person name="Pu L.-L."/>
            <person name="Saada N."/>
            <person name="Tang L."/>
            <person name="Weissenberger G."/>
            <person name="Zhu Y."/>
            <person name="Hemphill L."/>
            <person name="Shang Y."/>
            <person name="Youmans B."/>
            <person name="Ayvaz T."/>
            <person name="Ross M."/>
            <person name="Santibanez J."/>
            <person name="Aqrawi P."/>
            <person name="Gross S."/>
            <person name="Joshi V."/>
            <person name="Fowler G."/>
            <person name="Nazareth L."/>
            <person name="Reid J."/>
            <person name="Worley K."/>
            <person name="Petrosino J."/>
            <person name="Highlander S."/>
            <person name="Gibbs R."/>
        </authorList>
    </citation>
    <scope>NUCLEOTIDE SEQUENCE [LARGE SCALE GENOMIC DNA]</scope>
    <source>
        <strain evidence="2">DSM 15952 / CCUG 50447 / LMG 22039 / TP 1.5</strain>
    </source>
</reference>
<sequence>MPSPKWTMALSQTEEGHLTTHYLYSKVGSDYYLKSSISHLNSVFP</sequence>
<accession>E6LDI6</accession>
<evidence type="ECO:0000313" key="1">
    <source>
        <dbReference type="EMBL" id="EFU74736.1"/>
    </source>
</evidence>
<comment type="caution">
    <text evidence="1">The sequence shown here is derived from an EMBL/GenBank/DDBJ whole genome shotgun (WGS) entry which is preliminary data.</text>
</comment>
<gene>
    <name evidence="1" type="ORF">HMPREF9088_0426</name>
</gene>
<name>E6LDI6_ENTI1</name>
<evidence type="ECO:0000313" key="2">
    <source>
        <dbReference type="Proteomes" id="UP000010296"/>
    </source>
</evidence>
<dbReference type="HOGENOM" id="CLU_3199561_0_0_9"/>
<protein>
    <submittedName>
        <fullName evidence="1">Uncharacterized protein</fullName>
    </submittedName>
</protein>
<dbReference type="AlphaFoldDB" id="E6LDI6"/>
<keyword evidence="2" id="KW-1185">Reference proteome</keyword>